<dbReference type="EMBL" id="CP053708">
    <property type="protein sequence ID" value="QKE91007.1"/>
    <property type="molecule type" value="Genomic_DNA"/>
</dbReference>
<evidence type="ECO:0000313" key="2">
    <source>
        <dbReference type="EMBL" id="QKE91007.1"/>
    </source>
</evidence>
<protein>
    <submittedName>
        <fullName evidence="2">Uncharacterized protein</fullName>
    </submittedName>
</protein>
<keyword evidence="3" id="KW-1185">Reference proteome</keyword>
<keyword evidence="1" id="KW-0472">Membrane</keyword>
<accession>A0A6M8HRW9</accession>
<evidence type="ECO:0000256" key="1">
    <source>
        <dbReference type="SAM" id="Phobius"/>
    </source>
</evidence>
<evidence type="ECO:0000313" key="3">
    <source>
        <dbReference type="Proteomes" id="UP000500767"/>
    </source>
</evidence>
<feature type="transmembrane region" description="Helical" evidence="1">
    <location>
        <begin position="31"/>
        <end position="52"/>
    </location>
</feature>
<organism evidence="2 3">
    <name type="scientific">Lichenicola cladoniae</name>
    <dbReference type="NCBI Taxonomy" id="1484109"/>
    <lineage>
        <taxon>Bacteria</taxon>
        <taxon>Pseudomonadati</taxon>
        <taxon>Pseudomonadota</taxon>
        <taxon>Alphaproteobacteria</taxon>
        <taxon>Acetobacterales</taxon>
        <taxon>Acetobacteraceae</taxon>
        <taxon>Lichenicola</taxon>
    </lineage>
</organism>
<name>A0A6M8HRW9_9PROT</name>
<dbReference type="RefSeq" id="WP_171833467.1">
    <property type="nucleotide sequence ID" value="NZ_CP053708.1"/>
</dbReference>
<gene>
    <name evidence="2" type="ORF">HN018_13980</name>
</gene>
<dbReference type="Proteomes" id="UP000500767">
    <property type="component" value="Chromosome"/>
</dbReference>
<dbReference type="KEGG" id="lck:HN018_13980"/>
<sequence>MAAQEKLRGADAVNGELEVGYNEQFEARWHAAQIVGLVCMVVFLSACAAGVFGRGVFSHRSKASADGSLHVDYEPVAREGTGTQVTFHVSNMRDKAVPVVIYVSSHAAEPLGLDHTLPLAQSAVISDHGLLFRFMIGAHQADSKIRFATMPTAFGVAHVKAWRVADTSLADSQDPTSDPAATVEWSQVIVP</sequence>
<dbReference type="AlphaFoldDB" id="A0A6M8HRW9"/>
<reference evidence="2 3" key="1">
    <citation type="journal article" date="2014" name="World J. Microbiol. Biotechnol.">
        <title>Biodiversity and physiological characteristics of Antarctic and Arctic lichens-associated bacteria.</title>
        <authorList>
            <person name="Lee Y.M."/>
            <person name="Kim E.H."/>
            <person name="Lee H.K."/>
            <person name="Hong S.G."/>
        </authorList>
    </citation>
    <scope>NUCLEOTIDE SEQUENCE [LARGE SCALE GENOMIC DNA]</scope>
    <source>
        <strain evidence="2 3">PAMC 26569</strain>
    </source>
</reference>
<keyword evidence="1" id="KW-0812">Transmembrane</keyword>
<proteinExistence type="predicted"/>
<keyword evidence="1" id="KW-1133">Transmembrane helix</keyword>